<dbReference type="InterPro" id="IPR023186">
    <property type="entry name" value="IUNH"/>
</dbReference>
<dbReference type="InterPro" id="IPR036452">
    <property type="entry name" value="Ribo_hydro-like"/>
</dbReference>
<dbReference type="PANTHER" id="PTHR12304:SF4">
    <property type="entry name" value="URIDINE NUCLEOSIDASE"/>
    <property type="match status" value="1"/>
</dbReference>
<dbReference type="GO" id="GO:0006152">
    <property type="term" value="P:purine nucleoside catabolic process"/>
    <property type="evidence" value="ECO:0007669"/>
    <property type="project" value="TreeGrafter"/>
</dbReference>
<keyword evidence="1 4" id="KW-0378">Hydrolase</keyword>
<evidence type="ECO:0000313" key="4">
    <source>
        <dbReference type="EMBL" id="CAA9243711.1"/>
    </source>
</evidence>
<dbReference type="Gene3D" id="3.90.245.10">
    <property type="entry name" value="Ribonucleoside hydrolase-like"/>
    <property type="match status" value="1"/>
</dbReference>
<keyword evidence="2 4" id="KW-0326">Glycosidase</keyword>
<evidence type="ECO:0000259" key="3">
    <source>
        <dbReference type="Pfam" id="PF01156"/>
    </source>
</evidence>
<feature type="domain" description="Inosine/uridine-preferring nucleoside hydrolase" evidence="3">
    <location>
        <begin position="3"/>
        <end position="294"/>
    </location>
</feature>
<dbReference type="InterPro" id="IPR001910">
    <property type="entry name" value="Inosine/uridine_hydrolase_dom"/>
</dbReference>
<dbReference type="Pfam" id="PF01156">
    <property type="entry name" value="IU_nuc_hydro"/>
    <property type="match status" value="1"/>
</dbReference>
<gene>
    <name evidence="4" type="ORF">AVDCRST_MAG76-1910</name>
</gene>
<evidence type="ECO:0000256" key="2">
    <source>
        <dbReference type="ARBA" id="ARBA00023295"/>
    </source>
</evidence>
<dbReference type="SUPFAM" id="SSF53590">
    <property type="entry name" value="Nucleoside hydrolase"/>
    <property type="match status" value="1"/>
</dbReference>
<evidence type="ECO:0000256" key="1">
    <source>
        <dbReference type="ARBA" id="ARBA00022801"/>
    </source>
</evidence>
<dbReference type="AlphaFoldDB" id="A0A6J4I8Y0"/>
<accession>A0A6J4I8Y0</accession>
<dbReference type="GO" id="GO:0008477">
    <property type="term" value="F:purine nucleosidase activity"/>
    <property type="evidence" value="ECO:0007669"/>
    <property type="project" value="UniProtKB-EC"/>
</dbReference>
<reference evidence="4" key="1">
    <citation type="submission" date="2020-02" db="EMBL/GenBank/DDBJ databases">
        <authorList>
            <person name="Meier V. D."/>
        </authorList>
    </citation>
    <scope>NUCLEOTIDE SEQUENCE</scope>
    <source>
        <strain evidence="4">AVDCRST_MAG76</strain>
    </source>
</reference>
<name>A0A6J4I8Y0_9ACTN</name>
<sequence length="315" mass="32810">MKVHLDTDLGGDPDDACALVMLLGWPGVEIVGITTSLEVAGRRAGCVSHYLQLAGRTDIPVVAGAGSSLTTGRTFDPTWGDERYWPTGISPHPSPPGAALDLLDGNVSDGATVVAIGAQTNLALLEIIRPGSLSGVRVVAMGGWLGGPGAGLPVWGPERDWNVQCDTRAAEVVAGAADLTLVTMPVSMRAHLRGRDLPRLRSAGPVGSLLARQSEAYAHDSDRSALAAANSGLPGDLVNFHWDPVTCAVAVGWPGAELAERIVRPRLQGGVLDFRDDPEGRPTTVTVDIDSDAFGERWLRCVEAVGLGGARPSPS</sequence>
<dbReference type="EC" id="3.2.2.1" evidence="4"/>
<protein>
    <submittedName>
        <fullName evidence="4">Inosine-uridine preferring nucleoside hydrolase</fullName>
        <ecNumber evidence="4">3.2.2.1</ecNumber>
    </submittedName>
</protein>
<proteinExistence type="predicted"/>
<dbReference type="EMBL" id="CADCSZ010000117">
    <property type="protein sequence ID" value="CAA9243711.1"/>
    <property type="molecule type" value="Genomic_DNA"/>
</dbReference>
<dbReference type="GO" id="GO:0005829">
    <property type="term" value="C:cytosol"/>
    <property type="evidence" value="ECO:0007669"/>
    <property type="project" value="TreeGrafter"/>
</dbReference>
<organism evidence="4">
    <name type="scientific">uncultured Acidimicrobiales bacterium</name>
    <dbReference type="NCBI Taxonomy" id="310071"/>
    <lineage>
        <taxon>Bacteria</taxon>
        <taxon>Bacillati</taxon>
        <taxon>Actinomycetota</taxon>
        <taxon>Acidimicrobiia</taxon>
        <taxon>Acidimicrobiales</taxon>
        <taxon>environmental samples</taxon>
    </lineage>
</organism>
<dbReference type="PANTHER" id="PTHR12304">
    <property type="entry name" value="INOSINE-URIDINE PREFERRING NUCLEOSIDE HYDROLASE"/>
    <property type="match status" value="1"/>
</dbReference>